<name>A0A401PUM4_SCYTO</name>
<evidence type="ECO:0000256" key="3">
    <source>
        <dbReference type="ARBA" id="ARBA00022801"/>
    </source>
</evidence>
<reference evidence="6 7" key="1">
    <citation type="journal article" date="2018" name="Nat. Ecol. Evol.">
        <title>Shark genomes provide insights into elasmobranch evolution and the origin of vertebrates.</title>
        <authorList>
            <person name="Hara Y"/>
            <person name="Yamaguchi K"/>
            <person name="Onimaru K"/>
            <person name="Kadota M"/>
            <person name="Koyanagi M"/>
            <person name="Keeley SD"/>
            <person name="Tatsumi K"/>
            <person name="Tanaka K"/>
            <person name="Motone F"/>
            <person name="Kageyama Y"/>
            <person name="Nozu R"/>
            <person name="Adachi N"/>
            <person name="Nishimura O"/>
            <person name="Nakagawa R"/>
            <person name="Tanegashima C"/>
            <person name="Kiyatake I"/>
            <person name="Matsumoto R"/>
            <person name="Murakumo K"/>
            <person name="Nishida K"/>
            <person name="Terakita A"/>
            <person name="Kuratani S"/>
            <person name="Sato K"/>
            <person name="Hyodo S Kuraku.S."/>
        </authorList>
    </citation>
    <scope>NUCLEOTIDE SEQUENCE [LARGE SCALE GENOMIC DNA]</scope>
</reference>
<gene>
    <name evidence="6" type="ORF">scyTo_0019933</name>
</gene>
<dbReference type="Proteomes" id="UP000288216">
    <property type="component" value="Unassembled WGS sequence"/>
</dbReference>
<evidence type="ECO:0000256" key="4">
    <source>
        <dbReference type="SAM" id="SignalP"/>
    </source>
</evidence>
<dbReference type="PANTHER" id="PTHR21646:SF44">
    <property type="entry name" value="UBIQUITIN CARBOXYL-TERMINAL HYDROLASE 31"/>
    <property type="match status" value="1"/>
</dbReference>
<dbReference type="AlphaFoldDB" id="A0A401PUM4"/>
<keyword evidence="4" id="KW-0732">Signal</keyword>
<keyword evidence="3" id="KW-0378">Hydrolase</keyword>
<accession>A0A401PUM4</accession>
<comment type="caution">
    <text evidence="6">The sequence shown here is derived from an EMBL/GenBank/DDBJ whole genome shotgun (WGS) entry which is preliminary data.</text>
</comment>
<evidence type="ECO:0000256" key="1">
    <source>
        <dbReference type="ARBA" id="ARBA00000707"/>
    </source>
</evidence>
<comment type="catalytic activity">
    <reaction evidence="1">
        <text>Thiol-dependent hydrolysis of ester, thioester, amide, peptide and isopeptide bonds formed by the C-terminal Gly of ubiquitin (a 76-residue protein attached to proteins as an intracellular targeting signal).</text>
        <dbReference type="EC" id="3.4.19.12"/>
    </reaction>
</comment>
<dbReference type="STRING" id="75743.A0A401PUM4"/>
<dbReference type="InterPro" id="IPR038765">
    <property type="entry name" value="Papain-like_cys_pep_sf"/>
</dbReference>
<keyword evidence="7" id="KW-1185">Reference proteome</keyword>
<protein>
    <recommendedName>
        <fullName evidence="2">ubiquitinyl hydrolase 1</fullName>
        <ecNumber evidence="2">3.4.19.12</ecNumber>
    </recommendedName>
</protein>
<dbReference type="EC" id="3.4.19.12" evidence="2"/>
<dbReference type="InterPro" id="IPR050185">
    <property type="entry name" value="Ub_carboxyl-term_hydrolase"/>
</dbReference>
<dbReference type="EMBL" id="BFAA01015364">
    <property type="protein sequence ID" value="GCB76827.1"/>
    <property type="molecule type" value="Genomic_DNA"/>
</dbReference>
<dbReference type="PROSITE" id="PS50235">
    <property type="entry name" value="USP_3"/>
    <property type="match status" value="1"/>
</dbReference>
<organism evidence="6 7">
    <name type="scientific">Scyliorhinus torazame</name>
    <name type="common">Cloudy catshark</name>
    <name type="synonym">Catulus torazame</name>
    <dbReference type="NCBI Taxonomy" id="75743"/>
    <lineage>
        <taxon>Eukaryota</taxon>
        <taxon>Metazoa</taxon>
        <taxon>Chordata</taxon>
        <taxon>Craniata</taxon>
        <taxon>Vertebrata</taxon>
        <taxon>Chondrichthyes</taxon>
        <taxon>Elasmobranchii</taxon>
        <taxon>Galeomorphii</taxon>
        <taxon>Galeoidea</taxon>
        <taxon>Carcharhiniformes</taxon>
        <taxon>Scyliorhinidae</taxon>
        <taxon>Scyliorhinus</taxon>
    </lineage>
</organism>
<dbReference type="OMA" id="DEAWKSH"/>
<proteinExistence type="predicted"/>
<dbReference type="InterPro" id="IPR028889">
    <property type="entry name" value="USP"/>
</dbReference>
<evidence type="ECO:0000256" key="2">
    <source>
        <dbReference type="ARBA" id="ARBA00012759"/>
    </source>
</evidence>
<evidence type="ECO:0000259" key="5">
    <source>
        <dbReference type="PROSITE" id="PS50235"/>
    </source>
</evidence>
<sequence>MLGRYWEVNLHLLILFQNVVSKNAFQYRGTSQHDAQEFLLWLLDRVHEDLNNIVLTNGRPAAKPPKDEDELCEGPSLPVRSSFVQELFQAQYRSSLTCPHCQKQSNTFDPFLCISLPIPPLQTRSLS</sequence>
<dbReference type="Pfam" id="PF00443">
    <property type="entry name" value="UCH"/>
    <property type="match status" value="1"/>
</dbReference>
<dbReference type="InterPro" id="IPR001394">
    <property type="entry name" value="Peptidase_C19_UCH"/>
</dbReference>
<dbReference type="OrthoDB" id="292964at2759"/>
<feature type="signal peptide" evidence="4">
    <location>
        <begin position="1"/>
        <end position="21"/>
    </location>
</feature>
<dbReference type="GO" id="GO:0016579">
    <property type="term" value="P:protein deubiquitination"/>
    <property type="evidence" value="ECO:0007669"/>
    <property type="project" value="InterPro"/>
</dbReference>
<dbReference type="PANTHER" id="PTHR21646">
    <property type="entry name" value="UBIQUITIN CARBOXYL-TERMINAL HYDROLASE"/>
    <property type="match status" value="1"/>
</dbReference>
<dbReference type="SUPFAM" id="SSF54001">
    <property type="entry name" value="Cysteine proteinases"/>
    <property type="match status" value="1"/>
</dbReference>
<evidence type="ECO:0000313" key="6">
    <source>
        <dbReference type="EMBL" id="GCB76827.1"/>
    </source>
</evidence>
<dbReference type="GO" id="GO:0004843">
    <property type="term" value="F:cysteine-type deubiquitinase activity"/>
    <property type="evidence" value="ECO:0007669"/>
    <property type="project" value="UniProtKB-EC"/>
</dbReference>
<evidence type="ECO:0000313" key="7">
    <source>
        <dbReference type="Proteomes" id="UP000288216"/>
    </source>
</evidence>
<dbReference type="Gene3D" id="3.90.70.10">
    <property type="entry name" value="Cysteine proteinases"/>
    <property type="match status" value="1"/>
</dbReference>
<feature type="chain" id="PRO_5019222309" description="ubiquitinyl hydrolase 1" evidence="4">
    <location>
        <begin position="22"/>
        <end position="127"/>
    </location>
</feature>
<feature type="domain" description="USP" evidence="5">
    <location>
        <begin position="1"/>
        <end position="127"/>
    </location>
</feature>